<keyword evidence="3" id="KW-1185">Reference proteome</keyword>
<organism evidence="2 3">
    <name type="scientific">Eumeta variegata</name>
    <name type="common">Bagworm moth</name>
    <name type="synonym">Eumeta japonica</name>
    <dbReference type="NCBI Taxonomy" id="151549"/>
    <lineage>
        <taxon>Eukaryota</taxon>
        <taxon>Metazoa</taxon>
        <taxon>Ecdysozoa</taxon>
        <taxon>Arthropoda</taxon>
        <taxon>Hexapoda</taxon>
        <taxon>Insecta</taxon>
        <taxon>Pterygota</taxon>
        <taxon>Neoptera</taxon>
        <taxon>Endopterygota</taxon>
        <taxon>Lepidoptera</taxon>
        <taxon>Glossata</taxon>
        <taxon>Ditrysia</taxon>
        <taxon>Tineoidea</taxon>
        <taxon>Psychidae</taxon>
        <taxon>Oiketicinae</taxon>
        <taxon>Eumeta</taxon>
    </lineage>
</organism>
<evidence type="ECO:0000313" key="3">
    <source>
        <dbReference type="Proteomes" id="UP000299102"/>
    </source>
</evidence>
<gene>
    <name evidence="2" type="ORF">EVAR_11819_1</name>
</gene>
<comment type="caution">
    <text evidence="2">The sequence shown here is derived from an EMBL/GenBank/DDBJ whole genome shotgun (WGS) entry which is preliminary data.</text>
</comment>
<evidence type="ECO:0000313" key="2">
    <source>
        <dbReference type="EMBL" id="GBP28356.1"/>
    </source>
</evidence>
<feature type="region of interest" description="Disordered" evidence="1">
    <location>
        <begin position="61"/>
        <end position="142"/>
    </location>
</feature>
<protein>
    <submittedName>
        <fullName evidence="2">Uncharacterized protein</fullName>
    </submittedName>
</protein>
<name>A0A4C1UQV0_EUMVA</name>
<evidence type="ECO:0000256" key="1">
    <source>
        <dbReference type="SAM" id="MobiDB-lite"/>
    </source>
</evidence>
<dbReference type="EMBL" id="BGZK01000205">
    <property type="protein sequence ID" value="GBP28356.1"/>
    <property type="molecule type" value="Genomic_DNA"/>
</dbReference>
<proteinExistence type="predicted"/>
<reference evidence="2 3" key="1">
    <citation type="journal article" date="2019" name="Commun. Biol.">
        <title>The bagworm genome reveals a unique fibroin gene that provides high tensile strength.</title>
        <authorList>
            <person name="Kono N."/>
            <person name="Nakamura H."/>
            <person name="Ohtoshi R."/>
            <person name="Tomita M."/>
            <person name="Numata K."/>
            <person name="Arakawa K."/>
        </authorList>
    </citation>
    <scope>NUCLEOTIDE SEQUENCE [LARGE SCALE GENOMIC DNA]</scope>
</reference>
<dbReference type="AlphaFoldDB" id="A0A4C1UQV0"/>
<feature type="compositionally biased region" description="Polar residues" evidence="1">
    <location>
        <begin position="61"/>
        <end position="75"/>
    </location>
</feature>
<dbReference type="Proteomes" id="UP000299102">
    <property type="component" value="Unassembled WGS sequence"/>
</dbReference>
<sequence>MVSYAWGPLVCLCRAPTNENSMVPLSPPLAGISGTFAYSSVGPAAMFHFETGNFLQMFTTSARPPTRPNNVQRAQAYSGETGPAAGAGLTTICISDETRTPSSARPARSPGRRRPPSERSAPNANNPRFAPETQYRFPPRVSRKLVRGLAVHRARPN</sequence>
<accession>A0A4C1UQV0</accession>